<dbReference type="Proteomes" id="UP001199106">
    <property type="component" value="Unassembled WGS sequence"/>
</dbReference>
<keyword evidence="2" id="KW-1185">Reference proteome</keyword>
<reference evidence="1" key="1">
    <citation type="submission" date="2021-07" db="EMBL/GenBank/DDBJ databases">
        <title>Genome Resource of American Ginseng Black Spot Pathogen Alternaria panax.</title>
        <authorList>
            <person name="Qiu C."/>
            <person name="Wang W."/>
            <person name="Liu Z."/>
        </authorList>
    </citation>
    <scope>NUCLEOTIDE SEQUENCE</scope>
    <source>
        <strain evidence="1">BNCC115425</strain>
    </source>
</reference>
<sequence>MVSNTTIANAVSACKTLRSLRHSRDFNNEGEYQLFEIISEHANTLHTLKTCSWESAESLPTHGGVFADFTALTQLEVCCSDVVAGILPPNLCKLILHANAKGARSLMERMRMLATKLSKRSETDIKLHYPHFITGDPKNFPKSRRLPAIFAKSNLNMSLYVCPAIGNIGEHAPEMTLSNSQFWANTEEGVWVGRLDELAAALSEREDATDSVMLECHSQQLGRVYSVRKRLVREIKRMVGRNENLWKLKDDSADYMLPYLNHCWGRS</sequence>
<organism evidence="1 2">
    <name type="scientific">Alternaria panax</name>
    <dbReference type="NCBI Taxonomy" id="48097"/>
    <lineage>
        <taxon>Eukaryota</taxon>
        <taxon>Fungi</taxon>
        <taxon>Dikarya</taxon>
        <taxon>Ascomycota</taxon>
        <taxon>Pezizomycotina</taxon>
        <taxon>Dothideomycetes</taxon>
        <taxon>Pleosporomycetidae</taxon>
        <taxon>Pleosporales</taxon>
        <taxon>Pleosporineae</taxon>
        <taxon>Pleosporaceae</taxon>
        <taxon>Alternaria</taxon>
        <taxon>Alternaria sect. Panax</taxon>
    </lineage>
</organism>
<evidence type="ECO:0000313" key="1">
    <source>
        <dbReference type="EMBL" id="KAG9185351.1"/>
    </source>
</evidence>
<name>A0AAD4I6H0_9PLEO</name>
<dbReference type="AlphaFoldDB" id="A0AAD4I6H0"/>
<comment type="caution">
    <text evidence="1">The sequence shown here is derived from an EMBL/GenBank/DDBJ whole genome shotgun (WGS) entry which is preliminary data.</text>
</comment>
<proteinExistence type="predicted"/>
<gene>
    <name evidence="1" type="ORF">G6011_07895</name>
</gene>
<evidence type="ECO:0000313" key="2">
    <source>
        <dbReference type="Proteomes" id="UP001199106"/>
    </source>
</evidence>
<accession>A0AAD4I6H0</accession>
<protein>
    <submittedName>
        <fullName evidence="1">Uncharacterized protein</fullName>
    </submittedName>
</protein>
<dbReference type="EMBL" id="JAANER010000011">
    <property type="protein sequence ID" value="KAG9185351.1"/>
    <property type="molecule type" value="Genomic_DNA"/>
</dbReference>